<dbReference type="GO" id="GO:0005840">
    <property type="term" value="C:ribosome"/>
    <property type="evidence" value="ECO:0007669"/>
    <property type="project" value="UniProtKB-KW"/>
</dbReference>
<dbReference type="Gene3D" id="4.10.1060.50">
    <property type="match status" value="1"/>
</dbReference>
<dbReference type="SUPFAM" id="SSF57829">
    <property type="entry name" value="Zn-binding ribosomal proteins"/>
    <property type="match status" value="1"/>
</dbReference>
<evidence type="ECO:0000313" key="2">
    <source>
        <dbReference type="Proteomes" id="UP000763484"/>
    </source>
</evidence>
<dbReference type="Proteomes" id="UP000763484">
    <property type="component" value="Unassembled WGS sequence"/>
</dbReference>
<dbReference type="InterPro" id="IPR011723">
    <property type="entry name" value="Znf/thioredoxin_put"/>
</dbReference>
<dbReference type="AlphaFoldDB" id="A0A8T3V113"/>
<keyword evidence="1" id="KW-0689">Ribosomal protein</keyword>
<organism evidence="1 2">
    <name type="scientific">Candidatus Acidifodinimicrobium mancum</name>
    <dbReference type="NCBI Taxonomy" id="2898728"/>
    <lineage>
        <taxon>Archaea</taxon>
        <taxon>Candidatus Parvarchaeota</taxon>
        <taxon>Candidatus Acidifodinimicrobiaceae</taxon>
        <taxon>Candidatus Acidifodinimicrobium</taxon>
    </lineage>
</organism>
<dbReference type="InterPro" id="IPR011332">
    <property type="entry name" value="Ribosomal_zn-bd"/>
</dbReference>
<sequence>MEKANPVADSRLFKDIYICRNCKAKIRISNQKLIREGKVKCRRCGSTTLRPKHRELRKLKV</sequence>
<dbReference type="GO" id="GO:0006412">
    <property type="term" value="P:translation"/>
    <property type="evidence" value="ECO:0007669"/>
    <property type="project" value="InterPro"/>
</dbReference>
<evidence type="ECO:0000313" key="1">
    <source>
        <dbReference type="EMBL" id="MBE5728098.1"/>
    </source>
</evidence>
<comment type="caution">
    <text evidence="1">The sequence shown here is derived from an EMBL/GenBank/DDBJ whole genome shotgun (WGS) entry which is preliminary data.</text>
</comment>
<keyword evidence="1" id="KW-0687">Ribonucleoprotein</keyword>
<dbReference type="NCBIfam" id="TIGR02098">
    <property type="entry name" value="MJ0042_CXXC"/>
    <property type="match status" value="1"/>
</dbReference>
<gene>
    <name evidence="1" type="ORF">IHE50_01630</name>
</gene>
<protein>
    <submittedName>
        <fullName evidence="1">50S ribosomal protein L40e</fullName>
    </submittedName>
</protein>
<accession>A0A8T3V113</accession>
<dbReference type="InterPro" id="IPR038587">
    <property type="entry name" value="Ribosomal_eL40_sf"/>
</dbReference>
<name>A0A8T3V113_9ARCH</name>
<reference evidence="1 2" key="1">
    <citation type="submission" date="2020-09" db="EMBL/GenBank/DDBJ databases">
        <title>Genomic characterization of a novel Parvarchaeota family in acid mine drainage sediments.</title>
        <authorList>
            <person name="Luo Z.-H."/>
        </authorList>
    </citation>
    <scope>NUCLEOTIDE SEQUENCE [LARGE SCALE GENOMIC DNA]</scope>
    <source>
        <strain evidence="1">TL1-5_bins.178</strain>
    </source>
</reference>
<dbReference type="EMBL" id="JADFAQ010000022">
    <property type="protein sequence ID" value="MBE5728098.1"/>
    <property type="molecule type" value="Genomic_DNA"/>
</dbReference>
<proteinExistence type="predicted"/>